<dbReference type="Proteomes" id="UP000046067">
    <property type="component" value="Unassembled WGS sequence"/>
</dbReference>
<evidence type="ECO:0000313" key="2">
    <source>
        <dbReference type="Proteomes" id="UP000046067"/>
    </source>
</evidence>
<accession>A0A655V277</accession>
<organism evidence="1 2">
    <name type="scientific">Vibrio cholerae</name>
    <dbReference type="NCBI Taxonomy" id="666"/>
    <lineage>
        <taxon>Bacteria</taxon>
        <taxon>Pseudomonadati</taxon>
        <taxon>Pseudomonadota</taxon>
        <taxon>Gammaproteobacteria</taxon>
        <taxon>Vibrionales</taxon>
        <taxon>Vibrionaceae</taxon>
        <taxon>Vibrio</taxon>
    </lineage>
</organism>
<dbReference type="EMBL" id="CWQJ01000002">
    <property type="protein sequence ID" value="CSB60688.1"/>
    <property type="molecule type" value="Genomic_DNA"/>
</dbReference>
<name>A0A655V277_VIBCL</name>
<gene>
    <name evidence="1" type="ORF">ERS013201_00415</name>
</gene>
<dbReference type="AlphaFoldDB" id="A0A655V277"/>
<protein>
    <submittedName>
        <fullName evidence="1">Uncharacterized protein</fullName>
    </submittedName>
</protein>
<sequence length="57" mass="6881">MFVLQQNRFWRHNAVVVWIMFALLNDAAFRYSVRLAHWLASATGDRWGIFHEDYCCF</sequence>
<evidence type="ECO:0000313" key="1">
    <source>
        <dbReference type="EMBL" id="CSB60688.1"/>
    </source>
</evidence>
<reference evidence="1 2" key="1">
    <citation type="submission" date="2015-07" db="EMBL/GenBank/DDBJ databases">
        <authorList>
            <consortium name="Pathogen Informatics"/>
        </authorList>
    </citation>
    <scope>NUCLEOTIDE SEQUENCE [LARGE SCALE GENOMIC DNA]</scope>
    <source>
        <strain evidence="1 2">A325</strain>
    </source>
</reference>
<proteinExistence type="predicted"/>